<evidence type="ECO:0000256" key="2">
    <source>
        <dbReference type="ARBA" id="ARBA00022448"/>
    </source>
</evidence>
<dbReference type="GO" id="GO:0042597">
    <property type="term" value="C:periplasmic space"/>
    <property type="evidence" value="ECO:0007669"/>
    <property type="project" value="UniProtKB-ARBA"/>
</dbReference>
<feature type="chain" id="PRO_5038995053" evidence="5">
    <location>
        <begin position="21"/>
        <end position="540"/>
    </location>
</feature>
<dbReference type="SUPFAM" id="SSF53850">
    <property type="entry name" value="Periplasmic binding protein-like II"/>
    <property type="match status" value="1"/>
</dbReference>
<dbReference type="Proteomes" id="UP000824208">
    <property type="component" value="Unassembled WGS sequence"/>
</dbReference>
<organism evidence="7 8">
    <name type="scientific">Candidatus Flavonifractor intestinipullorum</name>
    <dbReference type="NCBI Taxonomy" id="2838587"/>
    <lineage>
        <taxon>Bacteria</taxon>
        <taxon>Bacillati</taxon>
        <taxon>Bacillota</taxon>
        <taxon>Clostridia</taxon>
        <taxon>Eubacteriales</taxon>
        <taxon>Oscillospiraceae</taxon>
        <taxon>Flavonifractor</taxon>
    </lineage>
</organism>
<dbReference type="InterPro" id="IPR000914">
    <property type="entry name" value="SBP_5_dom"/>
</dbReference>
<proteinExistence type="inferred from homology"/>
<comment type="caution">
    <text evidence="7">The sequence shown here is derived from an EMBL/GenBank/DDBJ whole genome shotgun (WGS) entry which is preliminary data.</text>
</comment>
<dbReference type="Pfam" id="PF00496">
    <property type="entry name" value="SBP_bac_5"/>
    <property type="match status" value="1"/>
</dbReference>
<dbReference type="GO" id="GO:1904680">
    <property type="term" value="F:peptide transmembrane transporter activity"/>
    <property type="evidence" value="ECO:0007669"/>
    <property type="project" value="TreeGrafter"/>
</dbReference>
<dbReference type="PIRSF" id="PIRSF002741">
    <property type="entry name" value="MppA"/>
    <property type="match status" value="1"/>
</dbReference>
<keyword evidence="3 5" id="KW-0732">Signal</keyword>
<dbReference type="PANTHER" id="PTHR30290:SF9">
    <property type="entry name" value="OLIGOPEPTIDE-BINDING PROTEIN APPA"/>
    <property type="match status" value="1"/>
</dbReference>
<evidence type="ECO:0000313" key="7">
    <source>
        <dbReference type="EMBL" id="HJB55994.1"/>
    </source>
</evidence>
<feature type="domain" description="Solute-binding protein family 5" evidence="6">
    <location>
        <begin position="93"/>
        <end position="450"/>
    </location>
</feature>
<dbReference type="InterPro" id="IPR039424">
    <property type="entry name" value="SBP_5"/>
</dbReference>
<evidence type="ECO:0000256" key="5">
    <source>
        <dbReference type="SAM" id="SignalP"/>
    </source>
</evidence>
<evidence type="ECO:0000256" key="1">
    <source>
        <dbReference type="ARBA" id="ARBA00005695"/>
    </source>
</evidence>
<feature type="compositionally biased region" description="Low complexity" evidence="4">
    <location>
        <begin position="31"/>
        <end position="50"/>
    </location>
</feature>
<dbReference type="Gene3D" id="3.40.190.10">
    <property type="entry name" value="Periplasmic binding protein-like II"/>
    <property type="match status" value="1"/>
</dbReference>
<dbReference type="PROSITE" id="PS51257">
    <property type="entry name" value="PROKAR_LIPOPROTEIN"/>
    <property type="match status" value="1"/>
</dbReference>
<dbReference type="GO" id="GO:0015833">
    <property type="term" value="P:peptide transport"/>
    <property type="evidence" value="ECO:0007669"/>
    <property type="project" value="TreeGrafter"/>
</dbReference>
<sequence>MKKKILALSLACAMSLGLLAGCCGGSEASPDPSAAPSAAAGSSTPAESGTLTVSLSSSPSKLDPIHYTGTYESQIIGQVCDRLIEYNDDLDTYVPSLATSWTISEDGSTYVFQIRQGVHFQNGQYSQGREMTAEDVAWSLNRSAQYSDMARLSMLDKAEVTGEWEVTCTLKSPNAAFLTALTDAGNSIIAQEEVEGWGDDFGYHLTGTGAFIMEDFQLDEQAVLVANEDYWLGVPNIQKLVFRFISDPTQTANALLAGEIDLATQLSGEAINTVDQAGGDVSLMKVEALQINYVRFNMQNGPTADPLVRQALIQAVDLDAVRTALYQYGEAEAACLPLPYGSWGYDESLESLALPYDVEAAKEKLAQSGYPNGFEVDIYVSNTQERTTLCTLLQAYWSQIGVTTNIHANEWGTFSDMAASGNADIYAMSWTWYPDPYFFLNNLFSSSQTSSNGNGALYINDEVDAALQAAVETTDQTERAAYYSEVMRHAMEDYTGIYYAVPYNCYGINSRVQDFTPRADGTLRFIVSDGEKIVRNTSVA</sequence>
<dbReference type="InterPro" id="IPR030678">
    <property type="entry name" value="Peptide/Ni-bd"/>
</dbReference>
<dbReference type="EMBL" id="DWYC01000003">
    <property type="protein sequence ID" value="HJB55994.1"/>
    <property type="molecule type" value="Genomic_DNA"/>
</dbReference>
<evidence type="ECO:0000259" key="6">
    <source>
        <dbReference type="Pfam" id="PF00496"/>
    </source>
</evidence>
<evidence type="ECO:0000256" key="4">
    <source>
        <dbReference type="SAM" id="MobiDB-lite"/>
    </source>
</evidence>
<keyword evidence="2" id="KW-0813">Transport</keyword>
<dbReference type="Gene3D" id="3.90.76.10">
    <property type="entry name" value="Dipeptide-binding Protein, Domain 1"/>
    <property type="match status" value="1"/>
</dbReference>
<dbReference type="Gene3D" id="3.10.105.10">
    <property type="entry name" value="Dipeptide-binding Protein, Domain 3"/>
    <property type="match status" value="1"/>
</dbReference>
<comment type="similarity">
    <text evidence="1">Belongs to the bacterial solute-binding protein 5 family.</text>
</comment>
<evidence type="ECO:0000256" key="3">
    <source>
        <dbReference type="ARBA" id="ARBA00022729"/>
    </source>
</evidence>
<dbReference type="AlphaFoldDB" id="A0A9D2S4P8"/>
<reference evidence="7" key="2">
    <citation type="submission" date="2021-04" db="EMBL/GenBank/DDBJ databases">
        <authorList>
            <person name="Gilroy R."/>
        </authorList>
    </citation>
    <scope>NUCLEOTIDE SEQUENCE</scope>
    <source>
        <strain evidence="7">CHK189-11263</strain>
    </source>
</reference>
<reference evidence="7" key="1">
    <citation type="journal article" date="2021" name="PeerJ">
        <title>Extensive microbial diversity within the chicken gut microbiome revealed by metagenomics and culture.</title>
        <authorList>
            <person name="Gilroy R."/>
            <person name="Ravi A."/>
            <person name="Getino M."/>
            <person name="Pursley I."/>
            <person name="Horton D.L."/>
            <person name="Alikhan N.F."/>
            <person name="Baker D."/>
            <person name="Gharbi K."/>
            <person name="Hall N."/>
            <person name="Watson M."/>
            <person name="Adriaenssens E.M."/>
            <person name="Foster-Nyarko E."/>
            <person name="Jarju S."/>
            <person name="Secka A."/>
            <person name="Antonio M."/>
            <person name="Oren A."/>
            <person name="Chaudhuri R.R."/>
            <person name="La Ragione R."/>
            <person name="Hildebrand F."/>
            <person name="Pallen M.J."/>
        </authorList>
    </citation>
    <scope>NUCLEOTIDE SEQUENCE</scope>
    <source>
        <strain evidence="7">CHK189-11263</strain>
    </source>
</reference>
<name>A0A9D2S4P8_9FIRM</name>
<accession>A0A9D2S4P8</accession>
<dbReference type="CDD" id="cd00995">
    <property type="entry name" value="PBP2_NikA_DppA_OppA_like"/>
    <property type="match status" value="1"/>
</dbReference>
<dbReference type="GO" id="GO:0043190">
    <property type="term" value="C:ATP-binding cassette (ABC) transporter complex"/>
    <property type="evidence" value="ECO:0007669"/>
    <property type="project" value="InterPro"/>
</dbReference>
<protein>
    <submittedName>
        <fullName evidence="7">ABC transporter substrate-binding protein</fullName>
    </submittedName>
</protein>
<dbReference type="PANTHER" id="PTHR30290">
    <property type="entry name" value="PERIPLASMIC BINDING COMPONENT OF ABC TRANSPORTER"/>
    <property type="match status" value="1"/>
</dbReference>
<gene>
    <name evidence="7" type="ORF">H9714_00385</name>
</gene>
<evidence type="ECO:0000313" key="8">
    <source>
        <dbReference type="Proteomes" id="UP000824208"/>
    </source>
</evidence>
<feature type="signal peptide" evidence="5">
    <location>
        <begin position="1"/>
        <end position="20"/>
    </location>
</feature>
<feature type="region of interest" description="Disordered" evidence="4">
    <location>
        <begin position="31"/>
        <end position="59"/>
    </location>
</feature>